<keyword evidence="2" id="KW-0732">Signal</keyword>
<protein>
    <recommendedName>
        <fullName evidence="5">DUF3373 family protein</fullName>
    </recommendedName>
</protein>
<dbReference type="Proteomes" id="UP000288086">
    <property type="component" value="Unassembled WGS sequence"/>
</dbReference>
<reference evidence="3 4" key="1">
    <citation type="submission" date="2017-01" db="EMBL/GenBank/DDBJ databases">
        <title>The cable genome- insights into the physiology and evolution of filamentous bacteria capable of sulfide oxidation via long distance electron transfer.</title>
        <authorList>
            <person name="Schreiber L."/>
            <person name="Bjerg J.T."/>
            <person name="Boggild A."/>
            <person name="Van De Vossenberg J."/>
            <person name="Meysman F."/>
            <person name="Nielsen L.P."/>
            <person name="Schramm A."/>
            <person name="Kjeldsen K.U."/>
        </authorList>
    </citation>
    <scope>NUCLEOTIDE SEQUENCE [LARGE SCALE GENOMIC DNA]</scope>
    <source>
        <strain evidence="3">A1</strain>
    </source>
</reference>
<gene>
    <name evidence="3" type="ORF">VT98_10561</name>
</gene>
<keyword evidence="1" id="KW-0175">Coiled coil</keyword>
<evidence type="ECO:0000256" key="1">
    <source>
        <dbReference type="SAM" id="Coils"/>
    </source>
</evidence>
<evidence type="ECO:0000313" key="3">
    <source>
        <dbReference type="EMBL" id="RWX49400.1"/>
    </source>
</evidence>
<feature type="chain" id="PRO_5019032415" description="DUF3373 family protein" evidence="2">
    <location>
        <begin position="33"/>
        <end position="560"/>
    </location>
</feature>
<dbReference type="Pfam" id="PF11853">
    <property type="entry name" value="DUF3373"/>
    <property type="match status" value="1"/>
</dbReference>
<dbReference type="AlphaFoldDB" id="A0A444J8N3"/>
<name>A0A444J8N3_9BACT</name>
<evidence type="ECO:0000313" key="4">
    <source>
        <dbReference type="Proteomes" id="UP000288086"/>
    </source>
</evidence>
<dbReference type="InterPro" id="IPR021803">
    <property type="entry name" value="DUF3373"/>
</dbReference>
<feature type="coiled-coil region" evidence="1">
    <location>
        <begin position="39"/>
        <end position="101"/>
    </location>
</feature>
<evidence type="ECO:0000256" key="2">
    <source>
        <dbReference type="SAM" id="SignalP"/>
    </source>
</evidence>
<accession>A0A444J8N3</accession>
<keyword evidence="4" id="KW-1185">Reference proteome</keyword>
<dbReference type="EMBL" id="MTKP01000056">
    <property type="protein sequence ID" value="RWX49400.1"/>
    <property type="molecule type" value="Genomic_DNA"/>
</dbReference>
<sequence length="560" mass="62959">MLIKKQLGDNMKKAFSILTLAGMIALPAAAMAGGVKAPADISDGKVEELAQQVDQLQEELARKNEIVTENDEKLQAMNENLEDMESKLEDMNELLEERSEAWDLASRFLLTGDFRSRMDYYSATGADYFNPATGALENGREYSSDTLLTNRFRLNMEVKATENMKFKGRLAMYKTWGMESYTRNDMNTWWPQFDGNSTRTPADNALRVDRAYVNWTNIGGAPVWFSIGRRPTTDGVPAQIRLGADKRMATASAQMEYAFDGATLGYAYDWGNDSMGSGRMRFCYGRGFENGVQWDAATYHGSTDIFPLDDTDFAGISWDIMESEDRLLYFQSFIAMNMFMRPNFLDDDFHAIMDQQATNYTEGNLYHTSAVYQATTGDFTYFFSGGWSKTNPGGHGMFNDYATSMVMQADGSMAPNPNWRTNTDSETGFSLYAGLRYDLSNIGLKIGAEYNYGSQYWIAFNPGHDDLYLAKLATRGQVAELYMIYDLPSGEAISKYAKTFVRLGYQHYEYDYTGNDWNTKPYDTDDAAMMTASLGMATESGSAVPVDSADQVYVTLDVFF</sequence>
<organism evidence="3 4">
    <name type="scientific">Candidatus Electrothrix communis</name>
    <dbReference type="NCBI Taxonomy" id="1859133"/>
    <lineage>
        <taxon>Bacteria</taxon>
        <taxon>Pseudomonadati</taxon>
        <taxon>Thermodesulfobacteriota</taxon>
        <taxon>Desulfobulbia</taxon>
        <taxon>Desulfobulbales</taxon>
        <taxon>Desulfobulbaceae</taxon>
        <taxon>Candidatus Electrothrix</taxon>
    </lineage>
</organism>
<evidence type="ECO:0008006" key="5">
    <source>
        <dbReference type="Google" id="ProtNLM"/>
    </source>
</evidence>
<comment type="caution">
    <text evidence="3">The sequence shown here is derived from an EMBL/GenBank/DDBJ whole genome shotgun (WGS) entry which is preliminary data.</text>
</comment>
<proteinExistence type="predicted"/>
<feature type="signal peptide" evidence="2">
    <location>
        <begin position="1"/>
        <end position="32"/>
    </location>
</feature>